<organism evidence="2 3">
    <name type="scientific">Oesophagostomum dentatum</name>
    <name type="common">Nodular worm</name>
    <dbReference type="NCBI Taxonomy" id="61180"/>
    <lineage>
        <taxon>Eukaryota</taxon>
        <taxon>Metazoa</taxon>
        <taxon>Ecdysozoa</taxon>
        <taxon>Nematoda</taxon>
        <taxon>Chromadorea</taxon>
        <taxon>Rhabditida</taxon>
        <taxon>Rhabditina</taxon>
        <taxon>Rhabditomorpha</taxon>
        <taxon>Strongyloidea</taxon>
        <taxon>Strongylidae</taxon>
        <taxon>Oesophagostomum</taxon>
    </lineage>
</organism>
<feature type="domain" description="ELMO" evidence="1">
    <location>
        <begin position="25"/>
        <end position="181"/>
    </location>
</feature>
<dbReference type="InterPro" id="IPR006816">
    <property type="entry name" value="ELMO_dom"/>
</dbReference>
<dbReference type="Proteomes" id="UP000053660">
    <property type="component" value="Unassembled WGS sequence"/>
</dbReference>
<dbReference type="AlphaFoldDB" id="A0A0B1TTW7"/>
<dbReference type="EMBL" id="KN549213">
    <property type="protein sequence ID" value="KHJ99581.1"/>
    <property type="molecule type" value="Genomic_DNA"/>
</dbReference>
<evidence type="ECO:0000313" key="3">
    <source>
        <dbReference type="Proteomes" id="UP000053660"/>
    </source>
</evidence>
<evidence type="ECO:0000313" key="2">
    <source>
        <dbReference type="EMBL" id="KHJ99581.1"/>
    </source>
</evidence>
<dbReference type="Pfam" id="PF04727">
    <property type="entry name" value="ELMO_CED12"/>
    <property type="match status" value="1"/>
</dbReference>
<dbReference type="Pfam" id="PF16457">
    <property type="entry name" value="PH_12"/>
    <property type="match status" value="1"/>
</dbReference>
<protein>
    <submittedName>
        <fullName evidence="2">ELMO/CED-12 family protein</fullName>
    </submittedName>
</protein>
<accession>A0A0B1TTW7</accession>
<reference evidence="2 3" key="1">
    <citation type="submission" date="2014-03" db="EMBL/GenBank/DDBJ databases">
        <title>Draft genome of the hookworm Oesophagostomum dentatum.</title>
        <authorList>
            <person name="Mitreva M."/>
        </authorList>
    </citation>
    <scope>NUCLEOTIDE SEQUENCE [LARGE SCALE GENOMIC DNA]</scope>
    <source>
        <strain evidence="2 3">OD-Hann</strain>
    </source>
</reference>
<dbReference type="PROSITE" id="PS51335">
    <property type="entry name" value="ELMO"/>
    <property type="match status" value="1"/>
</dbReference>
<sequence>MISGPRRRLLIAESTKFLGVPADENDVRALLGREIVRASASSEEQLDAWREQLLTSPLGKLAVDTFATYTDEHSEDLRILVSENSMRSSGAAWQLVPVWINCISIVASIVGVIPCGNQSTFAEEECVEKLIELLFRSDCSFDSLFSVTVQLFHRTWREMHALKDEHEKVANVVHEQLRRAAYTRPANLAALEGRLSELSYWKMKDIWKHELYEKEKTQLESEVVSELRTLLKPSIEQLVRVNRKNALKQGFTFRRYLKGKTPHKGEDQFCFWKLDASDVLCFTDTDVDSYVEGVSHVGNIRKVAVKDIKSVERVDDMTARKSGPQAMRYLRIELHDGTSICGATFSDRALSAWLDGLTDLIGKSSLSADAESTAERLLNIELRLRLVDVPNPCSCTEVPPLPSDFSWVDPLFTHDLTV</sequence>
<dbReference type="InterPro" id="IPR001849">
    <property type="entry name" value="PH_domain"/>
</dbReference>
<dbReference type="OrthoDB" id="28413at2759"/>
<evidence type="ECO:0000259" key="1">
    <source>
        <dbReference type="PROSITE" id="PS51335"/>
    </source>
</evidence>
<keyword evidence="3" id="KW-1185">Reference proteome</keyword>
<gene>
    <name evidence="2" type="ORF">OESDEN_00415</name>
</gene>
<proteinExistence type="predicted"/>
<name>A0A0B1TTW7_OESDE</name>
<dbReference type="Gene3D" id="6.10.10.90">
    <property type="match status" value="1"/>
</dbReference>